<dbReference type="RefSeq" id="WP_092738751.1">
    <property type="nucleotide sequence ID" value="NZ_FNOV01000004.1"/>
</dbReference>
<evidence type="ECO:0000256" key="1">
    <source>
        <dbReference type="SAM" id="SignalP"/>
    </source>
</evidence>
<feature type="domain" description="Outer membrane protein beta-barrel" evidence="2">
    <location>
        <begin position="18"/>
        <end position="205"/>
    </location>
</feature>
<organism evidence="3 4">
    <name type="scientific">Hymenobacter psychrophilus</name>
    <dbReference type="NCBI Taxonomy" id="651662"/>
    <lineage>
        <taxon>Bacteria</taxon>
        <taxon>Pseudomonadati</taxon>
        <taxon>Bacteroidota</taxon>
        <taxon>Cytophagia</taxon>
        <taxon>Cytophagales</taxon>
        <taxon>Hymenobacteraceae</taxon>
        <taxon>Hymenobacter</taxon>
    </lineage>
</organism>
<gene>
    <name evidence="3" type="ORF">SAMN04488069_10449</name>
</gene>
<dbReference type="InterPro" id="IPR025665">
    <property type="entry name" value="Beta-barrel_OMP_2"/>
</dbReference>
<dbReference type="OrthoDB" id="949314at2"/>
<sequence length="239" mass="26438">MKHLFIPLFLLGSVGYAQGQTSISAGPVIGFNTSTAPYEYDHTFTTHYRTGGAIGALVNVQRQHLALQVAALYQQKGFRIDDEYTSPQSLYTRQKNDYRLNYLNLPVQVAYAFRADGQGLQVFAGGYVGLLLRGKAELDTYYEDAMSGTSDARQATIKLKPGRATDPYSIHSYSQRIDAGLQAGVGYCYEQLLLQLSYSYGLRDVGPRYEEGVGAGFITPSYYNRVAQVSVAYLFGHSE</sequence>
<dbReference type="STRING" id="651662.SAMN04488069_10449"/>
<evidence type="ECO:0000313" key="4">
    <source>
        <dbReference type="Proteomes" id="UP000199249"/>
    </source>
</evidence>
<keyword evidence="4" id="KW-1185">Reference proteome</keyword>
<protein>
    <submittedName>
        <fullName evidence="3">Outer membrane protein beta-barrel domain-containing protein</fullName>
    </submittedName>
</protein>
<dbReference type="Pfam" id="PF13568">
    <property type="entry name" value="OMP_b-brl_2"/>
    <property type="match status" value="1"/>
</dbReference>
<feature type="signal peptide" evidence="1">
    <location>
        <begin position="1"/>
        <end position="19"/>
    </location>
</feature>
<feature type="chain" id="PRO_5011439050" evidence="1">
    <location>
        <begin position="20"/>
        <end position="239"/>
    </location>
</feature>
<evidence type="ECO:0000259" key="2">
    <source>
        <dbReference type="Pfam" id="PF13568"/>
    </source>
</evidence>
<dbReference type="Proteomes" id="UP000199249">
    <property type="component" value="Unassembled WGS sequence"/>
</dbReference>
<dbReference type="AlphaFoldDB" id="A0A1H3FF11"/>
<name>A0A1H3FF11_9BACT</name>
<keyword evidence="1" id="KW-0732">Signal</keyword>
<reference evidence="4" key="1">
    <citation type="submission" date="2016-10" db="EMBL/GenBank/DDBJ databases">
        <authorList>
            <person name="Varghese N."/>
            <person name="Submissions S."/>
        </authorList>
    </citation>
    <scope>NUCLEOTIDE SEQUENCE [LARGE SCALE GENOMIC DNA]</scope>
    <source>
        <strain evidence="4">CGMCC 1.8975</strain>
    </source>
</reference>
<accession>A0A1H3FF11</accession>
<dbReference type="EMBL" id="FNOV01000004">
    <property type="protein sequence ID" value="SDX89693.1"/>
    <property type="molecule type" value="Genomic_DNA"/>
</dbReference>
<evidence type="ECO:0000313" key="3">
    <source>
        <dbReference type="EMBL" id="SDX89693.1"/>
    </source>
</evidence>
<proteinExistence type="predicted"/>